<reference evidence="1 2" key="1">
    <citation type="journal article" date="2013" name="Nat. Commun.">
        <title>The evolution and pathogenic mechanisms of the rice sheath blight pathogen.</title>
        <authorList>
            <person name="Zheng A."/>
            <person name="Lin R."/>
            <person name="Xu L."/>
            <person name="Qin P."/>
            <person name="Tang C."/>
            <person name="Ai P."/>
            <person name="Zhang D."/>
            <person name="Liu Y."/>
            <person name="Sun Z."/>
            <person name="Feng H."/>
            <person name="Wang Y."/>
            <person name="Chen Y."/>
            <person name="Liang X."/>
            <person name="Fu R."/>
            <person name="Li Q."/>
            <person name="Zhang J."/>
            <person name="Yu X."/>
            <person name="Xie Z."/>
            <person name="Ding L."/>
            <person name="Guan P."/>
            <person name="Tang J."/>
            <person name="Liang Y."/>
            <person name="Wang S."/>
            <person name="Deng Q."/>
            <person name="Li S."/>
            <person name="Zhu J."/>
            <person name="Wang L."/>
            <person name="Liu H."/>
            <person name="Li P."/>
        </authorList>
    </citation>
    <scope>NUCLEOTIDE SEQUENCE [LARGE SCALE GENOMIC DNA]</scope>
    <source>
        <strain evidence="2">AG-1 IA</strain>
    </source>
</reference>
<proteinExistence type="predicted"/>
<accession>L8WGA8</accession>
<protein>
    <submittedName>
        <fullName evidence="1">Uncharacterized protein</fullName>
    </submittedName>
</protein>
<dbReference type="AlphaFoldDB" id="L8WGA8"/>
<sequence length="148" mass="16740">MYAEILDAAFYHSALNQEEQDETLAILWTVVCTREPVDIDTLAALTGIKATKTNILLHPLYSVLHVSQTTKMIATLHASFPDFMFDKARSAKFYCDEAKHSQLLAKRCFELMQDQLARPRRSDSKVNLANAVIRSVPLGRPCIQERAM</sequence>
<evidence type="ECO:0000313" key="1">
    <source>
        <dbReference type="EMBL" id="ELU35788.1"/>
    </source>
</evidence>
<dbReference type="HOGENOM" id="CLU_1760019_0_0_1"/>
<gene>
    <name evidence="1" type="ORF">AG1IA_10182</name>
</gene>
<dbReference type="EMBL" id="AFRT01005313">
    <property type="protein sequence ID" value="ELU35788.1"/>
    <property type="molecule type" value="Genomic_DNA"/>
</dbReference>
<name>L8WGA8_THACA</name>
<dbReference type="OrthoDB" id="163438at2759"/>
<organism evidence="1 2">
    <name type="scientific">Thanatephorus cucumeris (strain AG1-IA)</name>
    <name type="common">Rice sheath blight fungus</name>
    <name type="synonym">Rhizoctonia solani</name>
    <dbReference type="NCBI Taxonomy" id="983506"/>
    <lineage>
        <taxon>Eukaryota</taxon>
        <taxon>Fungi</taxon>
        <taxon>Dikarya</taxon>
        <taxon>Basidiomycota</taxon>
        <taxon>Agaricomycotina</taxon>
        <taxon>Agaricomycetes</taxon>
        <taxon>Cantharellales</taxon>
        <taxon>Ceratobasidiaceae</taxon>
        <taxon>Rhizoctonia</taxon>
        <taxon>Rhizoctonia solani AG-1</taxon>
    </lineage>
</organism>
<evidence type="ECO:0000313" key="2">
    <source>
        <dbReference type="Proteomes" id="UP000011668"/>
    </source>
</evidence>
<keyword evidence="2" id="KW-1185">Reference proteome</keyword>
<dbReference type="Proteomes" id="UP000011668">
    <property type="component" value="Unassembled WGS sequence"/>
</dbReference>
<comment type="caution">
    <text evidence="1">The sequence shown here is derived from an EMBL/GenBank/DDBJ whole genome shotgun (WGS) entry which is preliminary data.</text>
</comment>